<dbReference type="Gene3D" id="3.30.420.10">
    <property type="entry name" value="Ribonuclease H-like superfamily/Ribonuclease H"/>
    <property type="match status" value="1"/>
</dbReference>
<evidence type="ECO:0000313" key="2">
    <source>
        <dbReference type="Proteomes" id="UP000593565"/>
    </source>
</evidence>
<evidence type="ECO:0000313" key="1">
    <source>
        <dbReference type="EMBL" id="KAF4073698.1"/>
    </source>
</evidence>
<dbReference type="Proteomes" id="UP000593565">
    <property type="component" value="Unassembled WGS sequence"/>
</dbReference>
<dbReference type="AlphaFoldDB" id="A0A7J5ZWT0"/>
<reference evidence="1 2" key="1">
    <citation type="submission" date="2020-02" db="EMBL/GenBank/DDBJ databases">
        <title>A chromosome-scale genome assembly of the black bullhead catfish (Ameiurus melas).</title>
        <authorList>
            <person name="Wen M."/>
            <person name="Zham M."/>
            <person name="Cabau C."/>
            <person name="Klopp C."/>
            <person name="Donnadieu C."/>
            <person name="Roques C."/>
            <person name="Bouchez O."/>
            <person name="Lampietro C."/>
            <person name="Jouanno E."/>
            <person name="Herpin A."/>
            <person name="Louis A."/>
            <person name="Berthelot C."/>
            <person name="Parey E."/>
            <person name="Roest-Crollius H."/>
            <person name="Braasch I."/>
            <person name="Postlethwait J."/>
            <person name="Robinson-Rechavi M."/>
            <person name="Echchiki A."/>
            <person name="Begum T."/>
            <person name="Montfort J."/>
            <person name="Schartl M."/>
            <person name="Bobe J."/>
            <person name="Guiguen Y."/>
        </authorList>
    </citation>
    <scope>NUCLEOTIDE SEQUENCE [LARGE SCALE GENOMIC DNA]</scope>
    <source>
        <strain evidence="1">M_S1</strain>
        <tissue evidence="1">Blood</tissue>
    </source>
</reference>
<organism evidence="1 2">
    <name type="scientific">Ameiurus melas</name>
    <name type="common">Black bullhead</name>
    <name type="synonym">Silurus melas</name>
    <dbReference type="NCBI Taxonomy" id="219545"/>
    <lineage>
        <taxon>Eukaryota</taxon>
        <taxon>Metazoa</taxon>
        <taxon>Chordata</taxon>
        <taxon>Craniata</taxon>
        <taxon>Vertebrata</taxon>
        <taxon>Euteleostomi</taxon>
        <taxon>Actinopterygii</taxon>
        <taxon>Neopterygii</taxon>
        <taxon>Teleostei</taxon>
        <taxon>Ostariophysi</taxon>
        <taxon>Siluriformes</taxon>
        <taxon>Ictaluridae</taxon>
        <taxon>Ameiurus</taxon>
    </lineage>
</organism>
<comment type="caution">
    <text evidence="1">The sequence shown here is derived from an EMBL/GenBank/DDBJ whole genome shotgun (WGS) entry which is preliminary data.</text>
</comment>
<dbReference type="InterPro" id="IPR036397">
    <property type="entry name" value="RNaseH_sf"/>
</dbReference>
<dbReference type="EMBL" id="JAAGNN010000023">
    <property type="protein sequence ID" value="KAF4073698.1"/>
    <property type="molecule type" value="Genomic_DNA"/>
</dbReference>
<dbReference type="GO" id="GO:0003676">
    <property type="term" value="F:nucleic acid binding"/>
    <property type="evidence" value="ECO:0007669"/>
    <property type="project" value="InterPro"/>
</dbReference>
<proteinExistence type="predicted"/>
<sequence>MDSGKLFCGVTNRNLKLFWETPDARPLQRTKEERDCPAFNQRSVQKPVSLTVWGCISAYGTGSLHIWKGTINAERECGNVEK</sequence>
<accession>A0A7J5ZWT0</accession>
<name>A0A7J5ZWT0_AMEME</name>
<protein>
    <submittedName>
        <fullName evidence="1">Uncharacterized protein</fullName>
    </submittedName>
</protein>
<gene>
    <name evidence="1" type="ORF">AMELA_G00246360</name>
</gene>
<keyword evidence="2" id="KW-1185">Reference proteome</keyword>